<dbReference type="Pfam" id="PF13193">
    <property type="entry name" value="AMP-binding_C"/>
    <property type="match status" value="1"/>
</dbReference>
<organism evidence="9 10">
    <name type="scientific">Candidatus Proximibacter danicus</name>
    <dbReference type="NCBI Taxonomy" id="2954365"/>
    <lineage>
        <taxon>Bacteria</taxon>
        <taxon>Pseudomonadati</taxon>
        <taxon>Pseudomonadota</taxon>
        <taxon>Betaproteobacteria</taxon>
        <taxon>Candidatus Proximibacter</taxon>
    </lineage>
</organism>
<keyword evidence="3" id="KW-0436">Ligase</keyword>
<dbReference type="EMBL" id="JADJUC010000006">
    <property type="protein sequence ID" value="MBK8524001.1"/>
    <property type="molecule type" value="Genomic_DNA"/>
</dbReference>
<feature type="domain" description="AMP-binding enzyme C-terminal" evidence="8">
    <location>
        <begin position="358"/>
        <end position="426"/>
    </location>
</feature>
<comment type="caution">
    <text evidence="9">The sequence shown here is derived from an EMBL/GenBank/DDBJ whole genome shotgun (WGS) entry which is preliminary data.</text>
</comment>
<dbReference type="Proteomes" id="UP000886689">
    <property type="component" value="Unassembled WGS sequence"/>
</dbReference>
<feature type="domain" description="AMP-dependent synthetase/ligase" evidence="7">
    <location>
        <begin position="121"/>
        <end position="283"/>
    </location>
</feature>
<evidence type="ECO:0000259" key="7">
    <source>
        <dbReference type="Pfam" id="PF00501"/>
    </source>
</evidence>
<evidence type="ECO:0000313" key="10">
    <source>
        <dbReference type="Proteomes" id="UP000886689"/>
    </source>
</evidence>
<reference evidence="9" key="1">
    <citation type="submission" date="2020-10" db="EMBL/GenBank/DDBJ databases">
        <title>Connecting structure to function with the recovery of over 1000 high-quality activated sludge metagenome-assembled genomes encoding full-length rRNA genes using long-read sequencing.</title>
        <authorList>
            <person name="Singleton C.M."/>
            <person name="Petriglieri F."/>
            <person name="Kristensen J.M."/>
            <person name="Kirkegaard R.H."/>
            <person name="Michaelsen T.Y."/>
            <person name="Andersen M.H."/>
            <person name="Karst S.M."/>
            <person name="Dueholm M.S."/>
            <person name="Nielsen P.H."/>
            <person name="Albertsen M."/>
        </authorList>
    </citation>
    <scope>NUCLEOTIDE SEQUENCE</scope>
    <source>
        <strain evidence="9">Hirt_18-Q3-R61-65_BATAC.395</strain>
    </source>
</reference>
<dbReference type="PANTHER" id="PTHR43767">
    <property type="entry name" value="LONG-CHAIN-FATTY-ACID--COA LIGASE"/>
    <property type="match status" value="1"/>
</dbReference>
<evidence type="ECO:0000256" key="1">
    <source>
        <dbReference type="ARBA" id="ARBA00004170"/>
    </source>
</evidence>
<comment type="subcellular location">
    <subcellularLocation>
        <location evidence="1">Membrane</location>
        <topology evidence="1">Peripheral membrane protein</topology>
    </subcellularLocation>
</comment>
<evidence type="ECO:0000256" key="4">
    <source>
        <dbReference type="ARBA" id="ARBA00026121"/>
    </source>
</evidence>
<proteinExistence type="predicted"/>
<dbReference type="InterPro" id="IPR045851">
    <property type="entry name" value="AMP-bd_C_sf"/>
</dbReference>
<dbReference type="Pfam" id="PF00501">
    <property type="entry name" value="AMP-binding"/>
    <property type="match status" value="1"/>
</dbReference>
<dbReference type="EC" id="6.2.1.3" evidence="4"/>
<sequence>MNSLPLLDRKRAPGETFAWRPEGPATVGDFLAAAHWLAGRLPAGDWLLNLCEDRYRFAVGFAAGLIAGKTSLQPSSLSPETLHQLAADYPGLAALCDGETETGNLPRIPFPALPALAPCADVPEIDAEREVAILFTSGSTGLPQPQRKTWGRLVCNARAGASVLGLDACPHNIVGTVPIQHSYGFESTFLLALHGGCPIWSGKPFFPQDIAAALAAVPQPRLLVTTPFHLSALLAADIPLPPVERVLSATAPLTAELAARAEQRCNTCVEEIYGTTESGQLASRRTVDGPAWKCLPEIILTQKAGQTVASGGHVEGEVLLGDVIERLPDNKFLLLGRHADLINIAGKRTSLAYLNHQINAIPGVVDAAFHLPDGDESETPRLTAFVVAPALERQQLLAALRQRIDPIFLPRPLILLDTLPRNSTGKLPREALQALCAKRRQHD</sequence>
<evidence type="ECO:0000256" key="3">
    <source>
        <dbReference type="ARBA" id="ARBA00022598"/>
    </source>
</evidence>
<evidence type="ECO:0000256" key="6">
    <source>
        <dbReference type="ARBA" id="ARBA00042773"/>
    </source>
</evidence>
<comment type="pathway">
    <text evidence="2">Lipid metabolism; fatty acid beta-oxidation.</text>
</comment>
<dbReference type="PANTHER" id="PTHR43767:SF8">
    <property type="entry name" value="LONG-CHAIN-FATTY-ACID--COA LIGASE"/>
    <property type="match status" value="1"/>
</dbReference>
<evidence type="ECO:0000259" key="8">
    <source>
        <dbReference type="Pfam" id="PF13193"/>
    </source>
</evidence>
<evidence type="ECO:0000313" key="9">
    <source>
        <dbReference type="EMBL" id="MBK8524001.1"/>
    </source>
</evidence>
<evidence type="ECO:0000256" key="2">
    <source>
        <dbReference type="ARBA" id="ARBA00005005"/>
    </source>
</evidence>
<dbReference type="Gene3D" id="3.30.300.30">
    <property type="match status" value="1"/>
</dbReference>
<gene>
    <name evidence="9" type="ORF">IPL58_07660</name>
</gene>
<evidence type="ECO:0000256" key="5">
    <source>
        <dbReference type="ARBA" id="ARBA00039545"/>
    </source>
</evidence>
<accession>A0A9D7K422</accession>
<dbReference type="InterPro" id="IPR050237">
    <property type="entry name" value="ATP-dep_AMP-bd_enzyme"/>
</dbReference>
<protein>
    <recommendedName>
        <fullName evidence="5">Long-chain-fatty-acid--CoA ligase</fullName>
        <ecNumber evidence="4">6.2.1.3</ecNumber>
    </recommendedName>
    <alternativeName>
        <fullName evidence="6">Long-chain acyl-CoA synthetase</fullName>
    </alternativeName>
</protein>
<dbReference type="InterPro" id="IPR042099">
    <property type="entry name" value="ANL_N_sf"/>
</dbReference>
<name>A0A9D7K422_9PROT</name>
<dbReference type="InterPro" id="IPR025110">
    <property type="entry name" value="AMP-bd_C"/>
</dbReference>
<dbReference type="GO" id="GO:0016020">
    <property type="term" value="C:membrane"/>
    <property type="evidence" value="ECO:0007669"/>
    <property type="project" value="UniProtKB-SubCell"/>
</dbReference>
<dbReference type="AlphaFoldDB" id="A0A9D7K422"/>
<dbReference type="GO" id="GO:0004467">
    <property type="term" value="F:long-chain fatty acid-CoA ligase activity"/>
    <property type="evidence" value="ECO:0007669"/>
    <property type="project" value="UniProtKB-EC"/>
</dbReference>
<dbReference type="InterPro" id="IPR000873">
    <property type="entry name" value="AMP-dep_synth/lig_dom"/>
</dbReference>
<dbReference type="Gene3D" id="3.40.50.12780">
    <property type="entry name" value="N-terminal domain of ligase-like"/>
    <property type="match status" value="1"/>
</dbReference>
<dbReference type="SUPFAM" id="SSF56801">
    <property type="entry name" value="Acetyl-CoA synthetase-like"/>
    <property type="match status" value="1"/>
</dbReference>